<sequence length="104" mass="12446">MSYPWNEPSRSDYDDGKTEHHYTNKCVYEQSYLGNGEYLLEQDCYCHQRTDAKETHYNSNCHWVFERYYKSGNGKVYVLQKACYCGGRPQWNSPYMPSNETSRR</sequence>
<accession>C3YCW5</accession>
<proteinExistence type="predicted"/>
<evidence type="ECO:0000313" key="1">
    <source>
        <dbReference type="EMBL" id="EEN61916.1"/>
    </source>
</evidence>
<gene>
    <name evidence="1" type="ORF">BRAFLDRAFT_87421</name>
</gene>
<protein>
    <submittedName>
        <fullName evidence="1">Uncharacterized protein</fullName>
    </submittedName>
</protein>
<dbReference type="EMBL" id="GG666502">
    <property type="protein sequence ID" value="EEN61916.1"/>
    <property type="molecule type" value="Genomic_DNA"/>
</dbReference>
<reference evidence="1" key="1">
    <citation type="journal article" date="2008" name="Nature">
        <title>The amphioxus genome and the evolution of the chordate karyotype.</title>
        <authorList>
            <consortium name="US DOE Joint Genome Institute (JGI-PGF)"/>
            <person name="Putnam N.H."/>
            <person name="Butts T."/>
            <person name="Ferrier D.E.K."/>
            <person name="Furlong R.F."/>
            <person name="Hellsten U."/>
            <person name="Kawashima T."/>
            <person name="Robinson-Rechavi M."/>
            <person name="Shoguchi E."/>
            <person name="Terry A."/>
            <person name="Yu J.-K."/>
            <person name="Benito-Gutierrez E.L."/>
            <person name="Dubchak I."/>
            <person name="Garcia-Fernandez J."/>
            <person name="Gibson-Brown J.J."/>
            <person name="Grigoriev I.V."/>
            <person name="Horton A.C."/>
            <person name="de Jong P.J."/>
            <person name="Jurka J."/>
            <person name="Kapitonov V.V."/>
            <person name="Kohara Y."/>
            <person name="Kuroki Y."/>
            <person name="Lindquist E."/>
            <person name="Lucas S."/>
            <person name="Osoegawa K."/>
            <person name="Pennacchio L.A."/>
            <person name="Salamov A.A."/>
            <person name="Satou Y."/>
            <person name="Sauka-Spengler T."/>
            <person name="Schmutz J."/>
            <person name="Shin-I T."/>
            <person name="Toyoda A."/>
            <person name="Bronner-Fraser M."/>
            <person name="Fujiyama A."/>
            <person name="Holland L.Z."/>
            <person name="Holland P.W.H."/>
            <person name="Satoh N."/>
            <person name="Rokhsar D.S."/>
        </authorList>
    </citation>
    <scope>NUCLEOTIDE SEQUENCE [LARGE SCALE GENOMIC DNA]</scope>
    <source>
        <strain evidence="1">S238N-H82</strain>
        <tissue evidence="1">Testes</tissue>
    </source>
</reference>
<name>C3YCW5_BRAFL</name>
<organism>
    <name type="scientific">Branchiostoma floridae</name>
    <name type="common">Florida lancelet</name>
    <name type="synonym">Amphioxus</name>
    <dbReference type="NCBI Taxonomy" id="7739"/>
    <lineage>
        <taxon>Eukaryota</taxon>
        <taxon>Metazoa</taxon>
        <taxon>Chordata</taxon>
        <taxon>Cephalochordata</taxon>
        <taxon>Leptocardii</taxon>
        <taxon>Amphioxiformes</taxon>
        <taxon>Branchiostomatidae</taxon>
        <taxon>Branchiostoma</taxon>
    </lineage>
</organism>
<dbReference type="AlphaFoldDB" id="C3YCW5"/>
<dbReference type="InParanoid" id="C3YCW5"/>